<dbReference type="RefSeq" id="WP_035192871.1">
    <property type="nucleotide sequence ID" value="NZ_CCCS020000035.1"/>
</dbReference>
<dbReference type="EMBL" id="LT841305">
    <property type="protein sequence ID" value="SMH64400.1"/>
    <property type="molecule type" value="Genomic_DNA"/>
</dbReference>
<reference evidence="2 3" key="3">
    <citation type="submission" date="2017-03" db="EMBL/GenBank/DDBJ databases">
        <authorList>
            <person name="Regsiter A."/>
            <person name="William W."/>
        </authorList>
    </citation>
    <scope>NUCLEOTIDE SEQUENCE [LARGE SCALE GENOMIC DNA]</scope>
    <source>
        <strain evidence="2">PRJEB5721</strain>
    </source>
</reference>
<gene>
    <name evidence="2" type="ORF">AFERRI_10433</name>
    <name evidence="1" type="ORF">AFERRI_400154</name>
</gene>
<accession>A0A060UUB7</accession>
<protein>
    <recommendedName>
        <fullName evidence="4">Single-stranded DNA-binding protein</fullName>
    </recommendedName>
</protein>
<reference evidence="1" key="2">
    <citation type="submission" date="2014-07" db="EMBL/GenBank/DDBJ databases">
        <title>Initial genome analysis of the psychrotolerant acidophile Acidithiobacillus ferrivorans CF27: insights into iron and sulfur oxidation pathways and into biofilm formation.</title>
        <authorList>
            <person name="Talla E."/>
            <person name="Hedrich S."/>
            <person name="Mangenot S."/>
            <person name="Ji B."/>
            <person name="Johnson D.B."/>
            <person name="Barbe V."/>
            <person name="Bonnefoy V."/>
        </authorList>
    </citation>
    <scope>NUCLEOTIDE SEQUENCE [LARGE SCALE GENOMIC DNA]</scope>
    <source>
        <strain evidence="1">CF27</strain>
    </source>
</reference>
<dbReference type="EMBL" id="CCCS020000035">
    <property type="protein sequence ID" value="CDQ10373.1"/>
    <property type="molecule type" value="Genomic_DNA"/>
</dbReference>
<reference evidence="1" key="1">
    <citation type="submission" date="2014-03" db="EMBL/GenBank/DDBJ databases">
        <authorList>
            <person name="Genoscope - CEA"/>
        </authorList>
    </citation>
    <scope>NUCLEOTIDE SEQUENCE [LARGE SCALE GENOMIC DNA]</scope>
    <source>
        <strain evidence="1">CF27</strain>
    </source>
</reference>
<name>A0A060UUB7_9PROT</name>
<evidence type="ECO:0000313" key="3">
    <source>
        <dbReference type="Proteomes" id="UP000193925"/>
    </source>
</evidence>
<keyword evidence="3" id="KW-1185">Reference proteome</keyword>
<evidence type="ECO:0008006" key="4">
    <source>
        <dbReference type="Google" id="ProtNLM"/>
    </source>
</evidence>
<organism evidence="1">
    <name type="scientific">Acidithiobacillus ferrivorans</name>
    <dbReference type="NCBI Taxonomy" id="160808"/>
    <lineage>
        <taxon>Bacteria</taxon>
        <taxon>Pseudomonadati</taxon>
        <taxon>Pseudomonadota</taxon>
        <taxon>Acidithiobacillia</taxon>
        <taxon>Acidithiobacillales</taxon>
        <taxon>Acidithiobacillaceae</taxon>
        <taxon>Acidithiobacillus</taxon>
    </lineage>
</organism>
<sequence>MSKALCRFYQGEQFEYNDKQTGASKRLWKQPYDLEQGPGVRPLQAELMHANGGEVLPAGDYEVNYYLEKDRRGQIAVKIIDHRAVKMDAPKVVNG</sequence>
<proteinExistence type="predicted"/>
<dbReference type="Proteomes" id="UP000193925">
    <property type="component" value="Chromosome AFERRI"/>
</dbReference>
<dbReference type="AlphaFoldDB" id="A0A060UUB7"/>
<evidence type="ECO:0000313" key="2">
    <source>
        <dbReference type="EMBL" id="SMH64400.1"/>
    </source>
</evidence>
<evidence type="ECO:0000313" key="1">
    <source>
        <dbReference type="EMBL" id="CDQ10373.1"/>
    </source>
</evidence>